<dbReference type="PANTHER" id="PTHR35272">
    <property type="entry name" value="THIOL:DISULFIDE INTERCHANGE PROTEIN DSBC-RELATED"/>
    <property type="match status" value="1"/>
</dbReference>
<comment type="function">
    <text evidence="7">Required for disulfide bond formation in some periplasmic proteins. Acts by transferring its disulfide bond to other proteins and is reduced in the process.</text>
</comment>
<dbReference type="InterPro" id="IPR033954">
    <property type="entry name" value="DiS-bond_Isoase_DsbC/G"/>
</dbReference>
<dbReference type="PANTHER" id="PTHR35272:SF3">
    <property type="entry name" value="THIOL:DISULFIDE INTERCHANGE PROTEIN DSBC"/>
    <property type="match status" value="1"/>
</dbReference>
<keyword evidence="3 7" id="KW-0732">Signal</keyword>
<evidence type="ECO:0000259" key="8">
    <source>
        <dbReference type="Pfam" id="PF10411"/>
    </source>
</evidence>
<dbReference type="InterPro" id="IPR009094">
    <property type="entry name" value="DiS-bond_isomerase_DsbC/G_N_sf"/>
</dbReference>
<evidence type="ECO:0000256" key="2">
    <source>
        <dbReference type="ARBA" id="ARBA00009813"/>
    </source>
</evidence>
<reference evidence="10 11" key="1">
    <citation type="submission" date="2015-07" db="EMBL/GenBank/DDBJ databases">
        <authorList>
            <person name="Noorani M."/>
        </authorList>
    </citation>
    <scope>NUCLEOTIDE SEQUENCE [LARGE SCALE GENOMIC DNA]</scope>
    <source>
        <strain evidence="10 11">KCTC 42284</strain>
    </source>
</reference>
<dbReference type="KEGG" id="wma:WM2015_1171"/>
<feature type="signal peptide" evidence="7">
    <location>
        <begin position="1"/>
        <end position="21"/>
    </location>
</feature>
<dbReference type="AlphaFoldDB" id="A0A0K0XV53"/>
<accession>A0A0K0XV53</accession>
<dbReference type="SUPFAM" id="SSF54423">
    <property type="entry name" value="DsbC/DsbG N-terminal domain-like"/>
    <property type="match status" value="1"/>
</dbReference>
<keyword evidence="6 7" id="KW-0676">Redox-active center</keyword>
<keyword evidence="5" id="KW-1015">Disulfide bond</keyword>
<sequence>MKPVHLLLALGAMLISHSALADDFQRVQERLATLVGGDVEVSVASTRIDGIVQVTAGTEVFFMTDDGQYFIQGRLVDLNTQDDLTELGKQGVRRQLMRDLDTSTLITYGPTDPDHEVLVFTDTDCGYCRRLHGMIDEYIDAGIAVRYAAFPRAGIGSSTYDDLVSVWCAADVNAAMDQAQLGRSLPAQDCDSPVERHFELGRMMGVNGTPYIITANGEMFGGIVAAEDLRRHLDETGADGP</sequence>
<dbReference type="SUPFAM" id="SSF52833">
    <property type="entry name" value="Thioredoxin-like"/>
    <property type="match status" value="1"/>
</dbReference>
<dbReference type="Gene3D" id="3.10.450.70">
    <property type="entry name" value="Disulphide bond isomerase, DsbC/G, N-terminal"/>
    <property type="match status" value="1"/>
</dbReference>
<dbReference type="GO" id="GO:0042597">
    <property type="term" value="C:periplasmic space"/>
    <property type="evidence" value="ECO:0007669"/>
    <property type="project" value="UniProtKB-SubCell"/>
</dbReference>
<organism evidence="10 11">
    <name type="scientific">Wenzhouxiangella marina</name>
    <dbReference type="NCBI Taxonomy" id="1579979"/>
    <lineage>
        <taxon>Bacteria</taxon>
        <taxon>Pseudomonadati</taxon>
        <taxon>Pseudomonadota</taxon>
        <taxon>Gammaproteobacteria</taxon>
        <taxon>Chromatiales</taxon>
        <taxon>Wenzhouxiangellaceae</taxon>
        <taxon>Wenzhouxiangella</taxon>
    </lineage>
</organism>
<keyword evidence="4 7" id="KW-0574">Periplasm</keyword>
<evidence type="ECO:0000256" key="6">
    <source>
        <dbReference type="ARBA" id="ARBA00023284"/>
    </source>
</evidence>
<keyword evidence="11" id="KW-1185">Reference proteome</keyword>
<protein>
    <recommendedName>
        <fullName evidence="7">Thiol:disulfide interchange protein</fullName>
    </recommendedName>
</protein>
<dbReference type="InterPro" id="IPR036249">
    <property type="entry name" value="Thioredoxin-like_sf"/>
</dbReference>
<comment type="similarity">
    <text evidence="2 7">Belongs to the thioredoxin family. DsbC subfamily.</text>
</comment>
<dbReference type="PATRIC" id="fig|1579979.3.peg.1200"/>
<name>A0A0K0XV53_9GAMM</name>
<dbReference type="InterPro" id="IPR012336">
    <property type="entry name" value="Thioredoxin-like_fold"/>
</dbReference>
<feature type="chain" id="PRO_5010000641" description="Thiol:disulfide interchange protein" evidence="7">
    <location>
        <begin position="22"/>
        <end position="241"/>
    </location>
</feature>
<evidence type="ECO:0000256" key="4">
    <source>
        <dbReference type="ARBA" id="ARBA00022764"/>
    </source>
</evidence>
<evidence type="ECO:0000259" key="9">
    <source>
        <dbReference type="Pfam" id="PF13098"/>
    </source>
</evidence>
<proteinExistence type="inferred from homology"/>
<gene>
    <name evidence="10" type="ORF">WM2015_1171</name>
</gene>
<evidence type="ECO:0000256" key="5">
    <source>
        <dbReference type="ARBA" id="ARBA00023157"/>
    </source>
</evidence>
<dbReference type="InterPro" id="IPR018950">
    <property type="entry name" value="DiS-bond_isomerase_DsbC/G_N"/>
</dbReference>
<keyword evidence="10" id="KW-0413">Isomerase</keyword>
<dbReference type="CDD" id="cd03020">
    <property type="entry name" value="DsbA_DsbC_DsbG"/>
    <property type="match status" value="1"/>
</dbReference>
<dbReference type="Pfam" id="PF13098">
    <property type="entry name" value="Thioredoxin_2"/>
    <property type="match status" value="1"/>
</dbReference>
<comment type="subcellular location">
    <subcellularLocation>
        <location evidence="1 7">Periplasm</location>
    </subcellularLocation>
</comment>
<dbReference type="EMBL" id="CP012154">
    <property type="protein sequence ID" value="AKS41545.1"/>
    <property type="molecule type" value="Genomic_DNA"/>
</dbReference>
<evidence type="ECO:0000313" key="11">
    <source>
        <dbReference type="Proteomes" id="UP000066624"/>
    </source>
</evidence>
<evidence type="ECO:0000256" key="1">
    <source>
        <dbReference type="ARBA" id="ARBA00004418"/>
    </source>
</evidence>
<dbReference type="Pfam" id="PF10411">
    <property type="entry name" value="DsbC_N"/>
    <property type="match status" value="1"/>
</dbReference>
<dbReference type="Proteomes" id="UP000066624">
    <property type="component" value="Chromosome"/>
</dbReference>
<dbReference type="STRING" id="1579979.WM2015_1171"/>
<evidence type="ECO:0000256" key="7">
    <source>
        <dbReference type="RuleBase" id="RU364038"/>
    </source>
</evidence>
<feature type="domain" description="Disulphide bond isomerase DsbC/G N-terminal" evidence="8">
    <location>
        <begin position="21"/>
        <end position="86"/>
    </location>
</feature>
<dbReference type="GO" id="GO:0016853">
    <property type="term" value="F:isomerase activity"/>
    <property type="evidence" value="ECO:0007669"/>
    <property type="project" value="UniProtKB-KW"/>
</dbReference>
<evidence type="ECO:0000313" key="10">
    <source>
        <dbReference type="EMBL" id="AKS41545.1"/>
    </source>
</evidence>
<dbReference type="InterPro" id="IPR051470">
    <property type="entry name" value="Thiol:disulfide_interchange"/>
</dbReference>
<feature type="domain" description="Thioredoxin-like fold" evidence="9">
    <location>
        <begin position="116"/>
        <end position="232"/>
    </location>
</feature>
<evidence type="ECO:0000256" key="3">
    <source>
        <dbReference type="ARBA" id="ARBA00022729"/>
    </source>
</evidence>
<dbReference type="Gene3D" id="3.40.30.10">
    <property type="entry name" value="Glutaredoxin"/>
    <property type="match status" value="1"/>
</dbReference>